<feature type="transmembrane region" description="Helical" evidence="1">
    <location>
        <begin position="70"/>
        <end position="87"/>
    </location>
</feature>
<organism evidence="2">
    <name type="scientific">Pectinophora gossypiella</name>
    <name type="common">Cotton pink bollworm</name>
    <name type="synonym">Depressaria gossypiella</name>
    <dbReference type="NCBI Taxonomy" id="13191"/>
    <lineage>
        <taxon>Eukaryota</taxon>
        <taxon>Metazoa</taxon>
        <taxon>Ecdysozoa</taxon>
        <taxon>Arthropoda</taxon>
        <taxon>Hexapoda</taxon>
        <taxon>Insecta</taxon>
        <taxon>Pterygota</taxon>
        <taxon>Neoptera</taxon>
        <taxon>Endopterygota</taxon>
        <taxon>Lepidoptera</taxon>
        <taxon>Glossata</taxon>
        <taxon>Ditrysia</taxon>
        <taxon>Gelechioidea</taxon>
        <taxon>Gelechiidae</taxon>
        <taxon>Apatetrinae</taxon>
        <taxon>Pectinophora</taxon>
    </lineage>
</organism>
<protein>
    <submittedName>
        <fullName evidence="2">Uncharacterized protein</fullName>
    </submittedName>
</protein>
<reference evidence="2" key="1">
    <citation type="submission" date="2015-09" db="EMBL/GenBank/DDBJ databases">
        <title>De novo assembly of Pectinophora gossypiella (Pink Bollworm) gut transcriptome.</title>
        <authorList>
            <person name="Tassone E.E."/>
        </authorList>
    </citation>
    <scope>NUCLEOTIDE SEQUENCE</scope>
</reference>
<keyword evidence="1" id="KW-1133">Transmembrane helix</keyword>
<dbReference type="AlphaFoldDB" id="A0A1E1W4D1"/>
<sequence>QHSFYSRDNSHWNVHSSTRTVDRLEASFYLIELSVLRSTHFTQEIRNSICNGNPDRFYRRRSSFKIKTKMAVCKLFLVFAVITMVAAQRPFYAGLQSIGYPQVESVGLSNRFGEDDTRVPLEARGQADLVNRIEQMPVNNRPFWYLNSKQYDILRKNPQTYPQRQNSFVGK</sequence>
<name>A0A1E1W4D1_PECGO</name>
<feature type="non-terminal residue" evidence="2">
    <location>
        <position position="1"/>
    </location>
</feature>
<proteinExistence type="predicted"/>
<accession>A0A1E1W4D1</accession>
<keyword evidence="1" id="KW-0472">Membrane</keyword>
<keyword evidence="1" id="KW-0812">Transmembrane</keyword>
<evidence type="ECO:0000313" key="2">
    <source>
        <dbReference type="EMBL" id="JAT81830.1"/>
    </source>
</evidence>
<evidence type="ECO:0000256" key="1">
    <source>
        <dbReference type="SAM" id="Phobius"/>
    </source>
</evidence>
<dbReference type="OrthoDB" id="6612236at2759"/>
<dbReference type="EMBL" id="GDQN01009224">
    <property type="protein sequence ID" value="JAT81830.1"/>
    <property type="molecule type" value="Transcribed_RNA"/>
</dbReference>
<gene>
    <name evidence="2" type="ORF">g.16475</name>
</gene>